<feature type="transmembrane region" description="Helical" evidence="5">
    <location>
        <begin position="131"/>
        <end position="154"/>
    </location>
</feature>
<dbReference type="PROSITE" id="PS51845">
    <property type="entry name" value="PDEASE_I_2"/>
    <property type="match status" value="1"/>
</dbReference>
<dbReference type="Proteomes" id="UP000663879">
    <property type="component" value="Unassembled WGS sequence"/>
</dbReference>
<comment type="caution">
    <text evidence="7">The sequence shown here is derived from an EMBL/GenBank/DDBJ whole genome shotgun (WGS) entry which is preliminary data.</text>
</comment>
<dbReference type="InterPro" id="IPR023174">
    <property type="entry name" value="PDEase_CS"/>
</dbReference>
<keyword evidence="1 3" id="KW-0479">Metal-binding</keyword>
<feature type="transmembrane region" description="Helical" evidence="5">
    <location>
        <begin position="68"/>
        <end position="88"/>
    </location>
</feature>
<name>A0A813NZL5_9BILA</name>
<keyword evidence="5" id="KW-0812">Transmembrane</keyword>
<dbReference type="AlphaFoldDB" id="A0A813NZL5"/>
<comment type="cofactor">
    <cofactor evidence="3">
        <name>a divalent metal cation</name>
        <dbReference type="ChEBI" id="CHEBI:60240"/>
    </cofactor>
    <text evidence="3">Binds 2 divalent metal cations per subunit. Site 1 may preferentially bind zinc ions, while site 2 has a preference for magnesium and/or manganese ions.</text>
</comment>
<feature type="transmembrane region" description="Helical" evidence="5">
    <location>
        <begin position="160"/>
        <end position="178"/>
    </location>
</feature>
<dbReference type="GO" id="GO:0004114">
    <property type="term" value="F:3',5'-cyclic-nucleotide phosphodiesterase activity"/>
    <property type="evidence" value="ECO:0007669"/>
    <property type="project" value="InterPro"/>
</dbReference>
<feature type="compositionally biased region" description="Polar residues" evidence="4">
    <location>
        <begin position="541"/>
        <end position="551"/>
    </location>
</feature>
<dbReference type="InterPro" id="IPR036971">
    <property type="entry name" value="PDEase_catalytic_dom_sf"/>
</dbReference>
<comment type="similarity">
    <text evidence="3">Belongs to the cyclic nucleotide phosphodiesterase family.</text>
</comment>
<keyword evidence="5" id="KW-1133">Transmembrane helix</keyword>
<feature type="region of interest" description="Disordered" evidence="4">
    <location>
        <begin position="541"/>
        <end position="571"/>
    </location>
</feature>
<protein>
    <recommendedName>
        <fullName evidence="3">Phosphodiesterase</fullName>
        <ecNumber evidence="3">3.1.4.-</ecNumber>
    </recommendedName>
</protein>
<proteinExistence type="inferred from homology"/>
<dbReference type="Gene3D" id="1.10.1300.10">
    <property type="entry name" value="3'5'-cyclic nucleotide phosphodiesterase, catalytic domain"/>
    <property type="match status" value="1"/>
</dbReference>
<evidence type="ECO:0000256" key="2">
    <source>
        <dbReference type="ARBA" id="ARBA00022801"/>
    </source>
</evidence>
<dbReference type="InterPro" id="IPR002073">
    <property type="entry name" value="PDEase_catalytic_dom"/>
</dbReference>
<dbReference type="Pfam" id="PF00233">
    <property type="entry name" value="PDEase_I"/>
    <property type="match status" value="1"/>
</dbReference>
<evidence type="ECO:0000256" key="5">
    <source>
        <dbReference type="SAM" id="Phobius"/>
    </source>
</evidence>
<feature type="domain" description="PDEase" evidence="6">
    <location>
        <begin position="618"/>
        <end position="1035"/>
    </location>
</feature>
<accession>A0A813NZL5</accession>
<dbReference type="SUPFAM" id="SSF109604">
    <property type="entry name" value="HD-domain/PDEase-like"/>
    <property type="match status" value="1"/>
</dbReference>
<gene>
    <name evidence="7" type="ORF">OXX778_LOCUS3501</name>
</gene>
<keyword evidence="8" id="KW-1185">Reference proteome</keyword>
<evidence type="ECO:0000313" key="8">
    <source>
        <dbReference type="Proteomes" id="UP000663879"/>
    </source>
</evidence>
<keyword evidence="5" id="KW-0472">Membrane</keyword>
<feature type="transmembrane region" description="Helical" evidence="5">
    <location>
        <begin position="100"/>
        <end position="119"/>
    </location>
</feature>
<dbReference type="GO" id="GO:0046872">
    <property type="term" value="F:metal ion binding"/>
    <property type="evidence" value="ECO:0007669"/>
    <property type="project" value="UniProtKB-KW"/>
</dbReference>
<dbReference type="GO" id="GO:0007165">
    <property type="term" value="P:signal transduction"/>
    <property type="evidence" value="ECO:0007669"/>
    <property type="project" value="InterPro"/>
</dbReference>
<evidence type="ECO:0000256" key="4">
    <source>
        <dbReference type="SAM" id="MobiDB-lite"/>
    </source>
</evidence>
<evidence type="ECO:0000256" key="3">
    <source>
        <dbReference type="RuleBase" id="RU363067"/>
    </source>
</evidence>
<feature type="transmembrane region" description="Helical" evidence="5">
    <location>
        <begin position="33"/>
        <end position="56"/>
    </location>
</feature>
<feature type="transmembrane region" description="Helical" evidence="5">
    <location>
        <begin position="190"/>
        <end position="211"/>
    </location>
</feature>
<dbReference type="PANTHER" id="PTHR11347">
    <property type="entry name" value="CYCLIC NUCLEOTIDE PHOSPHODIESTERASE"/>
    <property type="match status" value="1"/>
</dbReference>
<evidence type="ECO:0000313" key="7">
    <source>
        <dbReference type="EMBL" id="CAF0743128.1"/>
    </source>
</evidence>
<evidence type="ECO:0000256" key="1">
    <source>
        <dbReference type="ARBA" id="ARBA00022723"/>
    </source>
</evidence>
<keyword evidence="2 3" id="KW-0378">Hydrolase</keyword>
<dbReference type="EMBL" id="CAJNOC010000312">
    <property type="protein sequence ID" value="CAF0743128.1"/>
    <property type="molecule type" value="Genomic_DNA"/>
</dbReference>
<evidence type="ECO:0000259" key="6">
    <source>
        <dbReference type="PROSITE" id="PS51845"/>
    </source>
</evidence>
<dbReference type="OrthoDB" id="189220at2759"/>
<reference evidence="7" key="1">
    <citation type="submission" date="2021-02" db="EMBL/GenBank/DDBJ databases">
        <authorList>
            <person name="Nowell W R."/>
        </authorList>
    </citation>
    <scope>NUCLEOTIDE SEQUENCE</scope>
    <source>
        <strain evidence="7">Ploen Becks lab</strain>
    </source>
</reference>
<dbReference type="PROSITE" id="PS00126">
    <property type="entry name" value="PDEASE_I_1"/>
    <property type="match status" value="1"/>
</dbReference>
<organism evidence="7 8">
    <name type="scientific">Brachionus calyciflorus</name>
    <dbReference type="NCBI Taxonomy" id="104777"/>
    <lineage>
        <taxon>Eukaryota</taxon>
        <taxon>Metazoa</taxon>
        <taxon>Spiralia</taxon>
        <taxon>Gnathifera</taxon>
        <taxon>Rotifera</taxon>
        <taxon>Eurotatoria</taxon>
        <taxon>Monogononta</taxon>
        <taxon>Pseudotrocha</taxon>
        <taxon>Ploima</taxon>
        <taxon>Brachionidae</taxon>
        <taxon>Brachionus</taxon>
    </lineage>
</organism>
<sequence length="1041" mass="120263">MDESSDSKAETLNHHYFKDYMEKFKKLFNRSSLLQFGFISILVAILFLNIITLIFNYFPLIIVYINNLIRLVMTIFSIFSFYTWLNLIYGNKCKLSDKKIFIIFSICFLSEFLIQFLTFECDKVLNRTNNLLTNLQNVIVITLICTLISYYLNYDLNRENIIYIGLICSTRFYGSVYLSEILPNTICSYFTYLCALGGVLFSHFINSISMINENLNLCNISISFTNQFDKKSRLSQNGCLKRSSFELNEKKFLLGKLNNSDSSNFENNISDTSINENLLKSNRNRRKLSNSSLLNKRRTSLPTSIPLKSEKESSKYSQSLLINEVERIIDDVLRKDEQVTEEIYTKSLEKIKSLISRSNLFFRLSDQKKQALEFNKSSNKQSNSKNQNAKLITNYKYYNELPINKYDYYVNMTESNSFSADEDDENKFNQSTELKQFKNKSRRSLPVPCPRRSSGFTCSTTTSATGLPIDLPPSRQRSLSLKCCANNCEKFLTNNSTKSEEITREHYQAQSVNFIKNTTDDDSSYDNKRIFDEDEDNITSSVINNSCQNKTSDYESGESPTNSDYNSDTDKLNLKDPSDTISYHHVICNKKLDQIKEEYNQSSNNINNNLNNVKRDSSNDDNLLWQAEDLKDLELLNYLHDWSFPIFQFYEKSNHNVISQMAYKIFDEVGLFKSFDIPITPFIQYFTALERGYIDLPYHNKVHAADVLHACYYLTTQAVPGLIQINDSVKVCNERIPLNPYQYSLKFSLTNNETYGCTGANFTPLELLALYCSAAMHDYEHPGRNNQFLVSINSPLALLYNDRSVLENHHASSSWLLLKSDPKFNFLTGLDAAEWKKFRFLILENILATDLSKHFSIIAEFNQKANIDPKRIGILHKSAIPYDFDNGIDWTSEADRLLCSKMILKLADINAPLKDRDLHVQWTHRIVQEFYLQGDEELSLGMAISPFMDRRKPQIAKLQENFIHNLVASLCTPFTHAGLLPGFLIEDTESTDESDGDCSSSIRTITKHKPKIFYSELLSNIKLNYDMWREIVKQEQLAISK</sequence>
<dbReference type="EC" id="3.1.4.-" evidence="3"/>